<dbReference type="InterPro" id="IPR028082">
    <property type="entry name" value="Peripla_BP_I"/>
</dbReference>
<dbReference type="SUPFAM" id="SSF53822">
    <property type="entry name" value="Periplasmic binding protein-like I"/>
    <property type="match status" value="1"/>
</dbReference>
<reference evidence="1" key="1">
    <citation type="thesis" date="2020" institute="ProQuest LLC" country="789 East Eisenhower Parkway, Ann Arbor, MI, USA">
        <title>Comparative Genomics and Chromosome Evolution.</title>
        <authorList>
            <person name="Mudd A.B."/>
        </authorList>
    </citation>
    <scope>NUCLEOTIDE SEQUENCE</scope>
    <source>
        <strain evidence="1">237g6f4</strain>
        <tissue evidence="1">Blood</tissue>
    </source>
</reference>
<proteinExistence type="predicted"/>
<accession>A0AAV7D0Z7</accession>
<protein>
    <submittedName>
        <fullName evidence="1">Uncharacterized protein</fullName>
    </submittedName>
</protein>
<evidence type="ECO:0000313" key="2">
    <source>
        <dbReference type="Proteomes" id="UP000824782"/>
    </source>
</evidence>
<name>A0AAV7D0Z7_ENGPU</name>
<dbReference type="AlphaFoldDB" id="A0AAV7D0Z7"/>
<evidence type="ECO:0000313" key="1">
    <source>
        <dbReference type="EMBL" id="KAG8591087.1"/>
    </source>
</evidence>
<comment type="caution">
    <text evidence="1">The sequence shown here is derived from an EMBL/GenBank/DDBJ whole genome shotgun (WGS) entry which is preliminary data.</text>
</comment>
<organism evidence="1 2">
    <name type="scientific">Engystomops pustulosus</name>
    <name type="common">Tungara frog</name>
    <name type="synonym">Physalaemus pustulosus</name>
    <dbReference type="NCBI Taxonomy" id="76066"/>
    <lineage>
        <taxon>Eukaryota</taxon>
        <taxon>Metazoa</taxon>
        <taxon>Chordata</taxon>
        <taxon>Craniata</taxon>
        <taxon>Vertebrata</taxon>
        <taxon>Euteleostomi</taxon>
        <taxon>Amphibia</taxon>
        <taxon>Batrachia</taxon>
        <taxon>Anura</taxon>
        <taxon>Neobatrachia</taxon>
        <taxon>Hyloidea</taxon>
        <taxon>Leptodactylidae</taxon>
        <taxon>Leiuperinae</taxon>
        <taxon>Engystomops</taxon>
    </lineage>
</organism>
<dbReference type="Proteomes" id="UP000824782">
    <property type="component" value="Unassembled WGS sequence"/>
</dbReference>
<keyword evidence="2" id="KW-1185">Reference proteome</keyword>
<sequence>MRFAVKYILHLLSGRDKLIPNFSCGEHGHLAGVIGDHHSSTSVPAAQILGLYGYTQKLIRNFMHRGRTGDAYS</sequence>
<dbReference type="EMBL" id="WNYA01000001">
    <property type="protein sequence ID" value="KAG8591087.1"/>
    <property type="molecule type" value="Genomic_DNA"/>
</dbReference>
<gene>
    <name evidence="1" type="ORF">GDO81_000013</name>
</gene>
<dbReference type="Gene3D" id="3.40.50.2300">
    <property type="match status" value="1"/>
</dbReference>